<keyword evidence="3" id="KW-0949">S-adenosyl-L-methionine</keyword>
<dbReference type="GO" id="GO:0051539">
    <property type="term" value="F:4 iron, 4 sulfur cluster binding"/>
    <property type="evidence" value="ECO:0007669"/>
    <property type="project" value="UniProtKB-KW"/>
</dbReference>
<evidence type="ECO:0000259" key="9">
    <source>
        <dbReference type="PROSITE" id="PS51918"/>
    </source>
</evidence>
<evidence type="ECO:0000256" key="7">
    <source>
        <dbReference type="ARBA" id="ARBA00023118"/>
    </source>
</evidence>
<comment type="cofactor">
    <cofactor evidence="1">
        <name>[4Fe-4S] cluster</name>
        <dbReference type="ChEBI" id="CHEBI:49883"/>
    </cofactor>
</comment>
<dbReference type="STRING" id="231916.A0A409VNU2"/>
<dbReference type="InterPro" id="IPR007197">
    <property type="entry name" value="rSAM"/>
</dbReference>
<dbReference type="PROSITE" id="PS51462">
    <property type="entry name" value="NUDIX"/>
    <property type="match status" value="1"/>
</dbReference>
<dbReference type="GO" id="GO:0051607">
    <property type="term" value="P:defense response to virus"/>
    <property type="evidence" value="ECO:0007669"/>
    <property type="project" value="UniProtKB-KW"/>
</dbReference>
<evidence type="ECO:0000256" key="5">
    <source>
        <dbReference type="ARBA" id="ARBA00023004"/>
    </source>
</evidence>
<dbReference type="CDD" id="cd03676">
    <property type="entry name" value="NUDIX_Tnr3_like"/>
    <property type="match status" value="1"/>
</dbReference>
<reference evidence="10 11" key="1">
    <citation type="journal article" date="2018" name="Evol. Lett.">
        <title>Horizontal gene cluster transfer increased hallucinogenic mushroom diversity.</title>
        <authorList>
            <person name="Reynolds H.T."/>
            <person name="Vijayakumar V."/>
            <person name="Gluck-Thaler E."/>
            <person name="Korotkin H.B."/>
            <person name="Matheny P.B."/>
            <person name="Slot J.C."/>
        </authorList>
    </citation>
    <scope>NUCLEOTIDE SEQUENCE [LARGE SCALE GENOMIC DNA]</scope>
    <source>
        <strain evidence="10 11">SRW20</strain>
    </source>
</reference>
<name>A0A409VNU2_9AGAR</name>
<keyword evidence="5" id="KW-0408">Iron</keyword>
<feature type="domain" description="Radical SAM core" evidence="9">
    <location>
        <begin position="31"/>
        <end position="260"/>
    </location>
</feature>
<dbReference type="Pfam" id="PF00293">
    <property type="entry name" value="NUDIX"/>
    <property type="match status" value="1"/>
</dbReference>
<dbReference type="InterPro" id="IPR015797">
    <property type="entry name" value="NUDIX_hydrolase-like_dom_sf"/>
</dbReference>
<dbReference type="Gene3D" id="3.20.20.70">
    <property type="entry name" value="Aldolase class I"/>
    <property type="match status" value="1"/>
</dbReference>
<dbReference type="InterPro" id="IPR000086">
    <property type="entry name" value="NUDIX_hydrolase_dom"/>
</dbReference>
<gene>
    <name evidence="10" type="ORF">CVT26_007098</name>
</gene>
<dbReference type="CDD" id="cd01335">
    <property type="entry name" value="Radical_SAM"/>
    <property type="match status" value="1"/>
</dbReference>
<keyword evidence="6" id="KW-0411">Iron-sulfur</keyword>
<evidence type="ECO:0000259" key="8">
    <source>
        <dbReference type="PROSITE" id="PS51462"/>
    </source>
</evidence>
<dbReference type="GO" id="GO:0046872">
    <property type="term" value="F:metal ion binding"/>
    <property type="evidence" value="ECO:0007669"/>
    <property type="project" value="UniProtKB-KW"/>
</dbReference>
<dbReference type="SUPFAM" id="SSF102114">
    <property type="entry name" value="Radical SAM enzymes"/>
    <property type="match status" value="1"/>
</dbReference>
<dbReference type="SUPFAM" id="SSF55811">
    <property type="entry name" value="Nudix"/>
    <property type="match status" value="1"/>
</dbReference>
<dbReference type="SMART" id="SM00729">
    <property type="entry name" value="Elp3"/>
    <property type="match status" value="1"/>
</dbReference>
<dbReference type="InterPro" id="IPR006638">
    <property type="entry name" value="Elp3/MiaA/NifB-like_rSAM"/>
</dbReference>
<dbReference type="SFLD" id="SFLDG01088">
    <property type="entry name" value="antiviral_proteins"/>
    <property type="match status" value="1"/>
</dbReference>
<dbReference type="NCBIfam" id="NF038283">
    <property type="entry name" value="viperin_w_prok"/>
    <property type="match status" value="1"/>
</dbReference>
<evidence type="ECO:0000256" key="1">
    <source>
        <dbReference type="ARBA" id="ARBA00001966"/>
    </source>
</evidence>
<dbReference type="SFLD" id="SFLDF00318">
    <property type="entry name" value="Viperin"/>
    <property type="match status" value="1"/>
</dbReference>
<feature type="domain" description="Nudix hydrolase" evidence="8">
    <location>
        <begin position="543"/>
        <end position="689"/>
    </location>
</feature>
<comment type="caution">
    <text evidence="10">The sequence shown here is derived from an EMBL/GenBank/DDBJ whole genome shotgun (WGS) entry which is preliminary data.</text>
</comment>
<dbReference type="OrthoDB" id="10261522at2759"/>
<dbReference type="PANTHER" id="PTHR21339:SF0">
    <property type="entry name" value="S-ADENOSYLMETHIONINE-DEPENDENT NUCLEOTIDE DEHYDRATASE RSAD2"/>
    <property type="match status" value="1"/>
</dbReference>
<keyword evidence="4" id="KW-0479">Metal-binding</keyword>
<organism evidence="10 11">
    <name type="scientific">Gymnopilus dilepis</name>
    <dbReference type="NCBI Taxonomy" id="231916"/>
    <lineage>
        <taxon>Eukaryota</taxon>
        <taxon>Fungi</taxon>
        <taxon>Dikarya</taxon>
        <taxon>Basidiomycota</taxon>
        <taxon>Agaricomycotina</taxon>
        <taxon>Agaricomycetes</taxon>
        <taxon>Agaricomycetidae</taxon>
        <taxon>Agaricales</taxon>
        <taxon>Agaricineae</taxon>
        <taxon>Hymenogastraceae</taxon>
        <taxon>Gymnopilus</taxon>
    </lineage>
</organism>
<dbReference type="AlphaFoldDB" id="A0A409VNU2"/>
<evidence type="ECO:0000256" key="3">
    <source>
        <dbReference type="ARBA" id="ARBA00022691"/>
    </source>
</evidence>
<dbReference type="Proteomes" id="UP000284706">
    <property type="component" value="Unassembled WGS sequence"/>
</dbReference>
<dbReference type="InParanoid" id="A0A409VNU2"/>
<dbReference type="Gene3D" id="3.90.79.10">
    <property type="entry name" value="Nucleoside Triphosphate Pyrophosphohydrolase"/>
    <property type="match status" value="1"/>
</dbReference>
<dbReference type="PROSITE" id="PS51918">
    <property type="entry name" value="RADICAL_SAM"/>
    <property type="match status" value="1"/>
</dbReference>
<evidence type="ECO:0000256" key="6">
    <source>
        <dbReference type="ARBA" id="ARBA00023014"/>
    </source>
</evidence>
<dbReference type="EMBL" id="NHYE01005606">
    <property type="protein sequence ID" value="PPQ67898.1"/>
    <property type="molecule type" value="Genomic_DNA"/>
</dbReference>
<keyword evidence="11" id="KW-1185">Reference proteome</keyword>
<keyword evidence="7" id="KW-0051">Antiviral defense</keyword>
<dbReference type="GO" id="GO:0003824">
    <property type="term" value="F:catalytic activity"/>
    <property type="evidence" value="ECO:0007669"/>
    <property type="project" value="InterPro"/>
</dbReference>
<dbReference type="PANTHER" id="PTHR21339">
    <property type="entry name" value="RADICAL S-ADENOSYL METHIONINE DOMAIN-CONTAINING PROTEIN 2"/>
    <property type="match status" value="1"/>
</dbReference>
<accession>A0A409VNU2</accession>
<dbReference type="InterPro" id="IPR013785">
    <property type="entry name" value="Aldolase_TIM"/>
</dbReference>
<proteinExistence type="predicted"/>
<dbReference type="InterPro" id="IPR051196">
    <property type="entry name" value="RSAD2/Viperin_antiviral"/>
</dbReference>
<evidence type="ECO:0000256" key="2">
    <source>
        <dbReference type="ARBA" id="ARBA00022485"/>
    </source>
</evidence>
<evidence type="ECO:0000313" key="11">
    <source>
        <dbReference type="Proteomes" id="UP000284706"/>
    </source>
</evidence>
<dbReference type="Pfam" id="PF04055">
    <property type="entry name" value="Radical_SAM"/>
    <property type="match status" value="1"/>
</dbReference>
<evidence type="ECO:0000313" key="10">
    <source>
        <dbReference type="EMBL" id="PPQ67898.1"/>
    </source>
</evidence>
<dbReference type="SFLD" id="SFLDG01067">
    <property type="entry name" value="SPASM/twitch_domain_containing"/>
    <property type="match status" value="1"/>
</dbReference>
<keyword evidence="2" id="KW-0004">4Fe-4S</keyword>
<evidence type="ECO:0000256" key="4">
    <source>
        <dbReference type="ARBA" id="ARBA00022723"/>
    </source>
</evidence>
<dbReference type="InterPro" id="IPR058240">
    <property type="entry name" value="rSAM_sf"/>
</dbReference>
<protein>
    <submittedName>
        <fullName evidence="10">Uncharacterized protein</fullName>
    </submittedName>
</protein>
<sequence>MEWLTNIVSLYSLNLKGRTTEKKIVPVSVNYFPHRQVIVYFIVPSRIDARDRQCNYACNFCFHTTKNLDILPLEEAKRGLRLLADDGMRKLNISGGEPFLKPTFIGEIFRYCKEELKLESCSVVNNGSKVTEKWLDTYGQYLDMMAISCDSFDAETNKKIGRTDQAKKGDHVGRVFDVAEWCRQRGIKVKINSVINTHNWEEDMNEHIAALSPVRWKVFQVLLLEGENTGERSLRDARELVISSEQFQAFLSRHAGQKCLVPEDNEAMKDSYLNLDENMRFLNCETGGKVPGRSLLEVGVQEALKDAGWNEQAFVDRGGIFEWSRSQEAESLECAHRRAPLLVRSSLTSRHSPKRRNGGAALRSYYAEVAPVKALTLPKGHTSILPLIHSCNNLVLPPQPWASQAHLTIGTRTPEGDVIDKENVVPFVLSHAQRELPVGFIRPHVAAALEEDHQKHLVSGSASPWDLKYTKEHPKQLKSAAFAAWVNEGGKYTRTMHMERLVSGWNDEAYPVYSHPPKDITGALDPIAFAIERAALPLFGLVNFGALLTAYVHDPANGRSGIWIPRRSLMKRTWPGMLDVTAGGGMGLGDTAMETIIRESAEEALLDHDYLKEFIRPVGVLPFPNRSPKGWILPGMYYLFDLPLPSDFSIIPKINALDGEVEQFDLLEPQQVLQYLLEGKFKSSSALALIDFLIRHGYITEDTDPRYLDICRYLKADIHLPVAWRPAP</sequence>
<dbReference type="SFLD" id="SFLDS00029">
    <property type="entry name" value="Radical_SAM"/>
    <property type="match status" value="1"/>
</dbReference>